<dbReference type="Proteomes" id="UP001152622">
    <property type="component" value="Chromosome 4"/>
</dbReference>
<proteinExistence type="predicted"/>
<accession>A0A9Q1FU36</accession>
<protein>
    <submittedName>
        <fullName evidence="2">Uncharacterized protein</fullName>
    </submittedName>
</protein>
<organism evidence="2 3">
    <name type="scientific">Synaphobranchus kaupii</name>
    <name type="common">Kaup's arrowtooth eel</name>
    <dbReference type="NCBI Taxonomy" id="118154"/>
    <lineage>
        <taxon>Eukaryota</taxon>
        <taxon>Metazoa</taxon>
        <taxon>Chordata</taxon>
        <taxon>Craniata</taxon>
        <taxon>Vertebrata</taxon>
        <taxon>Euteleostomi</taxon>
        <taxon>Actinopterygii</taxon>
        <taxon>Neopterygii</taxon>
        <taxon>Teleostei</taxon>
        <taxon>Anguilliformes</taxon>
        <taxon>Synaphobranchidae</taxon>
        <taxon>Synaphobranchus</taxon>
    </lineage>
</organism>
<keyword evidence="3" id="KW-1185">Reference proteome</keyword>
<evidence type="ECO:0000313" key="2">
    <source>
        <dbReference type="EMBL" id="KAJ8365745.1"/>
    </source>
</evidence>
<evidence type="ECO:0000313" key="3">
    <source>
        <dbReference type="Proteomes" id="UP001152622"/>
    </source>
</evidence>
<reference evidence="2" key="1">
    <citation type="journal article" date="2023" name="Science">
        <title>Genome structures resolve the early diversification of teleost fishes.</title>
        <authorList>
            <person name="Parey E."/>
            <person name="Louis A."/>
            <person name="Montfort J."/>
            <person name="Bouchez O."/>
            <person name="Roques C."/>
            <person name="Iampietro C."/>
            <person name="Lluch J."/>
            <person name="Castinel A."/>
            <person name="Donnadieu C."/>
            <person name="Desvignes T."/>
            <person name="Floi Bucao C."/>
            <person name="Jouanno E."/>
            <person name="Wen M."/>
            <person name="Mejri S."/>
            <person name="Dirks R."/>
            <person name="Jansen H."/>
            <person name="Henkel C."/>
            <person name="Chen W.J."/>
            <person name="Zahm M."/>
            <person name="Cabau C."/>
            <person name="Klopp C."/>
            <person name="Thompson A.W."/>
            <person name="Robinson-Rechavi M."/>
            <person name="Braasch I."/>
            <person name="Lecointre G."/>
            <person name="Bobe J."/>
            <person name="Postlethwait J.H."/>
            <person name="Berthelot C."/>
            <person name="Roest Crollius H."/>
            <person name="Guiguen Y."/>
        </authorList>
    </citation>
    <scope>NUCLEOTIDE SEQUENCE</scope>
    <source>
        <strain evidence="2">WJC10195</strain>
    </source>
</reference>
<gene>
    <name evidence="2" type="ORF">SKAU_G00145760</name>
</gene>
<feature type="region of interest" description="Disordered" evidence="1">
    <location>
        <begin position="80"/>
        <end position="114"/>
    </location>
</feature>
<name>A0A9Q1FU36_SYNKA</name>
<sequence length="114" mass="12320">MGLSLTLATRPVLVNNECVSPGGLREAGSGRCRGPLGRPPSRAVRGRGRRVSVFVYTLRRSLLSERAAPRRFTLVTVAEDEAAEQGGAGKRERDGLPDRSAPPLSHRGRIECPF</sequence>
<evidence type="ECO:0000256" key="1">
    <source>
        <dbReference type="SAM" id="MobiDB-lite"/>
    </source>
</evidence>
<dbReference type="EMBL" id="JAINUF010000004">
    <property type="protein sequence ID" value="KAJ8365745.1"/>
    <property type="molecule type" value="Genomic_DNA"/>
</dbReference>
<comment type="caution">
    <text evidence="2">The sequence shown here is derived from an EMBL/GenBank/DDBJ whole genome shotgun (WGS) entry which is preliminary data.</text>
</comment>
<dbReference type="AlphaFoldDB" id="A0A9Q1FU36"/>